<protein>
    <submittedName>
        <fullName evidence="2">Uncharacterized protein</fullName>
    </submittedName>
</protein>
<evidence type="ECO:0000313" key="4">
    <source>
        <dbReference type="Proteomes" id="UP000029646"/>
    </source>
</evidence>
<name>A0A090WY08_9FLAO</name>
<dbReference type="EMBL" id="BBNR01000023">
    <property type="protein sequence ID" value="GAL68693.1"/>
    <property type="molecule type" value="Genomic_DNA"/>
</dbReference>
<proteinExistence type="predicted"/>
<dbReference type="EMBL" id="BBNS01000022">
    <property type="protein sequence ID" value="GAL72262.1"/>
    <property type="molecule type" value="Genomic_DNA"/>
</dbReference>
<dbReference type="AlphaFoldDB" id="A0A090WY08"/>
<evidence type="ECO:0000313" key="1">
    <source>
        <dbReference type="EMBL" id="GAL68693.1"/>
    </source>
</evidence>
<gene>
    <name evidence="1" type="ORF">JCM19301_3280</name>
    <name evidence="2" type="ORF">JCM19302_7</name>
</gene>
<evidence type="ECO:0000313" key="2">
    <source>
        <dbReference type="EMBL" id="GAL72262.1"/>
    </source>
</evidence>
<dbReference type="Proteomes" id="UP000029646">
    <property type="component" value="Unassembled WGS sequence"/>
</dbReference>
<reference evidence="3 4" key="1">
    <citation type="journal article" date="2014" name="Genome Announc.">
        <title>Draft Genome Sequence of Marine Flavobacterium Jejuia pallidilutea Strain 11shimoA1 and Pigmentation Mutants.</title>
        <authorList>
            <person name="Takatani N."/>
            <person name="Nakanishi M."/>
            <person name="Meirelles P."/>
            <person name="Mino S."/>
            <person name="Suda W."/>
            <person name="Oshima K."/>
            <person name="Hattori M."/>
            <person name="Ohkuma M."/>
            <person name="Hosokawa M."/>
            <person name="Miyashita K."/>
            <person name="Thompson F.L."/>
            <person name="Niwa A."/>
            <person name="Sawabe T."/>
            <person name="Sawabe T."/>
        </authorList>
    </citation>
    <scope>NUCLEOTIDE SEQUENCE [LARGE SCALE GENOMIC DNA]</scope>
    <source>
        <strain evidence="1 3">JCM 19301</strain>
        <strain evidence="2">JCM 19302</strain>
        <strain evidence="4">JCM19302</strain>
    </source>
</reference>
<sequence length="48" mass="5692">MKQKLKRLPKNITFYVCSASLKNQKFDNQTIKVFLTLNTTEILFRQSL</sequence>
<dbReference type="Proteomes" id="UP000029641">
    <property type="component" value="Unassembled WGS sequence"/>
</dbReference>
<organism evidence="2 4">
    <name type="scientific">Jejuia pallidilutea</name>
    <dbReference type="NCBI Taxonomy" id="504487"/>
    <lineage>
        <taxon>Bacteria</taxon>
        <taxon>Pseudomonadati</taxon>
        <taxon>Bacteroidota</taxon>
        <taxon>Flavobacteriia</taxon>
        <taxon>Flavobacteriales</taxon>
        <taxon>Flavobacteriaceae</taxon>
        <taxon>Jejuia</taxon>
    </lineage>
</organism>
<evidence type="ECO:0000313" key="3">
    <source>
        <dbReference type="Proteomes" id="UP000029641"/>
    </source>
</evidence>
<accession>A0A090WY08</accession>
<comment type="caution">
    <text evidence="2">The sequence shown here is derived from an EMBL/GenBank/DDBJ whole genome shotgun (WGS) entry which is preliminary data.</text>
</comment>